<dbReference type="PROSITE" id="PS00108">
    <property type="entry name" value="PROTEIN_KINASE_ST"/>
    <property type="match status" value="1"/>
</dbReference>
<dbReference type="Gene3D" id="1.10.510.10">
    <property type="entry name" value="Transferase(Phosphotransferase) domain 1"/>
    <property type="match status" value="1"/>
</dbReference>
<feature type="compositionally biased region" description="Polar residues" evidence="3">
    <location>
        <begin position="269"/>
        <end position="283"/>
    </location>
</feature>
<accession>A0AAW0D476</accession>
<dbReference type="InterPro" id="IPR011009">
    <property type="entry name" value="Kinase-like_dom_sf"/>
</dbReference>
<evidence type="ECO:0000313" key="5">
    <source>
        <dbReference type="EMBL" id="KAK7046149.1"/>
    </source>
</evidence>
<dbReference type="InterPro" id="IPR008271">
    <property type="entry name" value="Ser/Thr_kinase_AS"/>
</dbReference>
<dbReference type="GO" id="GO:0005524">
    <property type="term" value="F:ATP binding"/>
    <property type="evidence" value="ECO:0007669"/>
    <property type="project" value="UniProtKB-KW"/>
</dbReference>
<keyword evidence="1" id="KW-0547">Nucleotide-binding</keyword>
<dbReference type="InterPro" id="IPR001245">
    <property type="entry name" value="Ser-Thr/Tyr_kinase_cat_dom"/>
</dbReference>
<dbReference type="Proteomes" id="UP001383192">
    <property type="component" value="Unassembled WGS sequence"/>
</dbReference>
<reference evidence="5 6" key="1">
    <citation type="submission" date="2024-01" db="EMBL/GenBank/DDBJ databases">
        <title>A draft genome for a cacao thread blight-causing isolate of Paramarasmius palmivorus.</title>
        <authorList>
            <person name="Baruah I.K."/>
            <person name="Bukari Y."/>
            <person name="Amoako-Attah I."/>
            <person name="Meinhardt L.W."/>
            <person name="Bailey B.A."/>
            <person name="Cohen S.P."/>
        </authorList>
    </citation>
    <scope>NUCLEOTIDE SEQUENCE [LARGE SCALE GENOMIC DNA]</scope>
    <source>
        <strain evidence="5 6">GH-12</strain>
    </source>
</reference>
<feature type="domain" description="Protein kinase" evidence="4">
    <location>
        <begin position="1"/>
        <end position="266"/>
    </location>
</feature>
<feature type="region of interest" description="Disordered" evidence="3">
    <location>
        <begin position="355"/>
        <end position="374"/>
    </location>
</feature>
<dbReference type="EMBL" id="JAYKXP010000022">
    <property type="protein sequence ID" value="KAK7046149.1"/>
    <property type="molecule type" value="Genomic_DNA"/>
</dbReference>
<dbReference type="PROSITE" id="PS50011">
    <property type="entry name" value="PROTEIN_KINASE_DOM"/>
    <property type="match status" value="1"/>
</dbReference>
<dbReference type="InterPro" id="IPR000719">
    <property type="entry name" value="Prot_kinase_dom"/>
</dbReference>
<evidence type="ECO:0000259" key="4">
    <source>
        <dbReference type="PROSITE" id="PS50011"/>
    </source>
</evidence>
<dbReference type="InterPro" id="IPR050198">
    <property type="entry name" value="Non-receptor_tyrosine_kinases"/>
</dbReference>
<proteinExistence type="predicted"/>
<dbReference type="GO" id="GO:0004672">
    <property type="term" value="F:protein kinase activity"/>
    <property type="evidence" value="ECO:0007669"/>
    <property type="project" value="InterPro"/>
</dbReference>
<feature type="region of interest" description="Disordered" evidence="3">
    <location>
        <begin position="255"/>
        <end position="286"/>
    </location>
</feature>
<dbReference type="PANTHER" id="PTHR24418">
    <property type="entry name" value="TYROSINE-PROTEIN KINASE"/>
    <property type="match status" value="1"/>
</dbReference>
<comment type="caution">
    <text evidence="5">The sequence shown here is derived from an EMBL/GenBank/DDBJ whole genome shotgun (WGS) entry which is preliminary data.</text>
</comment>
<dbReference type="SMART" id="SM00220">
    <property type="entry name" value="S_TKc"/>
    <property type="match status" value="1"/>
</dbReference>
<gene>
    <name evidence="5" type="ORF">VNI00_007152</name>
</gene>
<feature type="region of interest" description="Disordered" evidence="3">
    <location>
        <begin position="325"/>
        <end position="350"/>
    </location>
</feature>
<evidence type="ECO:0000256" key="2">
    <source>
        <dbReference type="ARBA" id="ARBA00022840"/>
    </source>
</evidence>
<protein>
    <recommendedName>
        <fullName evidence="4">Protein kinase domain-containing protein</fullName>
    </recommendedName>
</protein>
<keyword evidence="6" id="KW-1185">Reference proteome</keyword>
<dbReference type="SUPFAM" id="SSF56112">
    <property type="entry name" value="Protein kinase-like (PK-like)"/>
    <property type="match status" value="1"/>
</dbReference>
<feature type="compositionally biased region" description="Polar residues" evidence="3">
    <location>
        <begin position="325"/>
        <end position="345"/>
    </location>
</feature>
<keyword evidence="2" id="KW-0067">ATP-binding</keyword>
<organism evidence="5 6">
    <name type="scientific">Paramarasmius palmivorus</name>
    <dbReference type="NCBI Taxonomy" id="297713"/>
    <lineage>
        <taxon>Eukaryota</taxon>
        <taxon>Fungi</taxon>
        <taxon>Dikarya</taxon>
        <taxon>Basidiomycota</taxon>
        <taxon>Agaricomycotina</taxon>
        <taxon>Agaricomycetes</taxon>
        <taxon>Agaricomycetidae</taxon>
        <taxon>Agaricales</taxon>
        <taxon>Marasmiineae</taxon>
        <taxon>Marasmiaceae</taxon>
        <taxon>Paramarasmius</taxon>
    </lineage>
</organism>
<evidence type="ECO:0000256" key="1">
    <source>
        <dbReference type="ARBA" id="ARBA00022741"/>
    </source>
</evidence>
<evidence type="ECO:0000313" key="6">
    <source>
        <dbReference type="Proteomes" id="UP001383192"/>
    </source>
</evidence>
<dbReference type="AlphaFoldDB" id="A0AAW0D476"/>
<sequence length="445" mass="48192">MNNSRNGSLTEFLRRIVSREGGPPVGLGLPPYLYPSSTSTHTITGLGLTETSGRSRTASYPGSNSFGMSVSNSLPGMHQRGRSGSFSGAALGEVEREWDLVRFMHEIAKGMEYLHGNGVLHGDLKAANVLVDDRIHCVISDFGQSEMKSEAYRISGTPIPHGTLRWQAPELMAGHSQSQLTVEMDVYAFAITCIEVLSMGRMPWPLQDDDAETTPGPRYANKTHFGAVARDLKALRKGIGAEEDLMSPTPNQKTVELEQHSPSPFDPTCSGSCTSPESISDASFRTARERQRDLSTSPTFPTIHPHEKRSVATPQIHMPEPVIYTPSNPSSATSSLFGPSTGSQSEDGDAIGVVDNTIEDGYDSPPPANEGLADTRNERRYRMLLVHDFHPSCLPAPNIDWTVTLPLWSPSPIAIGAVGYLSKPKGAFVTLFNAFNPEKSGELGL</sequence>
<dbReference type="Pfam" id="PF07714">
    <property type="entry name" value="PK_Tyr_Ser-Thr"/>
    <property type="match status" value="1"/>
</dbReference>
<name>A0AAW0D476_9AGAR</name>
<evidence type="ECO:0000256" key="3">
    <source>
        <dbReference type="SAM" id="MobiDB-lite"/>
    </source>
</evidence>